<keyword evidence="3" id="KW-1185">Reference proteome</keyword>
<dbReference type="AlphaFoldDB" id="A0A6J5Y7L7"/>
<feature type="compositionally biased region" description="Basic and acidic residues" evidence="1">
    <location>
        <begin position="68"/>
        <end position="85"/>
    </location>
</feature>
<dbReference type="Proteomes" id="UP000507245">
    <property type="component" value="Unassembled WGS sequence"/>
</dbReference>
<proteinExistence type="predicted"/>
<organism evidence="2 3">
    <name type="scientific">Prunus armeniaca</name>
    <name type="common">Apricot</name>
    <name type="synonym">Armeniaca vulgaris</name>
    <dbReference type="NCBI Taxonomy" id="36596"/>
    <lineage>
        <taxon>Eukaryota</taxon>
        <taxon>Viridiplantae</taxon>
        <taxon>Streptophyta</taxon>
        <taxon>Embryophyta</taxon>
        <taxon>Tracheophyta</taxon>
        <taxon>Spermatophyta</taxon>
        <taxon>Magnoliopsida</taxon>
        <taxon>eudicotyledons</taxon>
        <taxon>Gunneridae</taxon>
        <taxon>Pentapetalae</taxon>
        <taxon>rosids</taxon>
        <taxon>fabids</taxon>
        <taxon>Rosales</taxon>
        <taxon>Rosaceae</taxon>
        <taxon>Amygdaloideae</taxon>
        <taxon>Amygdaleae</taxon>
        <taxon>Prunus</taxon>
    </lineage>
</organism>
<dbReference type="EMBL" id="CAEKKB010000008">
    <property type="protein sequence ID" value="CAB4320423.1"/>
    <property type="molecule type" value="Genomic_DNA"/>
</dbReference>
<evidence type="ECO:0000313" key="3">
    <source>
        <dbReference type="Proteomes" id="UP000507245"/>
    </source>
</evidence>
<accession>A0A6J5Y7L7</accession>
<dbReference type="OrthoDB" id="1182459at2759"/>
<reference evidence="3" key="1">
    <citation type="journal article" date="2020" name="Genome Biol.">
        <title>Gamete binning: chromosome-level and haplotype-resolved genome assembly enabled by high-throughput single-cell sequencing of gamete genomes.</title>
        <authorList>
            <person name="Campoy J.A."/>
            <person name="Sun H."/>
            <person name="Goel M."/>
            <person name="Jiao W.-B."/>
            <person name="Folz-Donahue K."/>
            <person name="Wang N."/>
            <person name="Rubio M."/>
            <person name="Liu C."/>
            <person name="Kukat C."/>
            <person name="Ruiz D."/>
            <person name="Huettel B."/>
            <person name="Schneeberger K."/>
        </authorList>
    </citation>
    <scope>NUCLEOTIDE SEQUENCE [LARGE SCALE GENOMIC DNA]</scope>
    <source>
        <strain evidence="3">cv. Rojo Pasion</strain>
    </source>
</reference>
<name>A0A6J5Y7L7_PRUAR</name>
<evidence type="ECO:0000256" key="1">
    <source>
        <dbReference type="SAM" id="MobiDB-lite"/>
    </source>
</evidence>
<evidence type="ECO:0000313" key="2">
    <source>
        <dbReference type="EMBL" id="CAB4320423.1"/>
    </source>
</evidence>
<protein>
    <submittedName>
        <fullName evidence="2">Uncharacterized protein</fullName>
    </submittedName>
</protein>
<feature type="region of interest" description="Disordered" evidence="1">
    <location>
        <begin position="54"/>
        <end position="85"/>
    </location>
</feature>
<sequence>MSKHEEVICLKIQKTLEKIKYISARTCMPTQVGPYEFQAYEPIIHPVKGFHMWPRSNQTPLSPPLVRKQPERPRRSRKKDHEMEKTTDAIGANFIRKRIVTCTRRFQKGHNKMNCKNQPQDPPPGTYIDKRWTTGYPSKKKRVSETNASTYEMNQGVLSSMNLSVSASVNPYAFADVNLSASASMNPSAYVHPTPRQGPRMLGVSSSAPCCWNL</sequence>
<gene>
    <name evidence="2" type="ORF">ORAREDHAP_LOCUS49245</name>
</gene>